<comment type="similarity">
    <text evidence="1">Belongs to the intimin/invasin family.</text>
</comment>
<dbReference type="SMART" id="SM00634">
    <property type="entry name" value="BID_1"/>
    <property type="match status" value="4"/>
</dbReference>
<reference evidence="3 4" key="1">
    <citation type="journal article" date="2019" name="bioRxiv">
        <title>Bacteria contribute to plant secondary compound degradation in a generalist herbivore system.</title>
        <authorList>
            <person name="Francoeur C.B."/>
            <person name="Khadempour L."/>
            <person name="Moreira-Soto R.D."/>
            <person name="Gotting K."/>
            <person name="Book A.J."/>
            <person name="Pinto-Tomas A.A."/>
            <person name="Keefover-Ring K."/>
            <person name="Currie C.R."/>
        </authorList>
    </citation>
    <scope>NUCLEOTIDE SEQUENCE [LARGE SCALE GENOMIC DNA]</scope>
    <source>
        <strain evidence="3">Acro-835</strain>
    </source>
</reference>
<feature type="domain" description="Big-1" evidence="2">
    <location>
        <begin position="269"/>
        <end position="361"/>
    </location>
</feature>
<sequence>TKSASLGAITEKGNGLYEVTLTTGTRSSLAVITASLDDVRLPLASVKQIADEASASLNKGDLTLLNTGPVTANGTSQAQASARVLDTNNNPVAGVDVTFSLSGSAKPVGGALVVKTDSKGIALLKFTNTVAEKVKVTGKVGSGTPQSVEATFIADRSSASLNKGELKLVNTAPVAANGTSQAQASARVLDGKNNPVSGVDVTFTLNGSARPEGGRLVIKTDSKGIALLKFTNTVAEKVTVTGKVGNGTPQSVEATFIADSASASLKQGEMKLVNTAPVAANGRSQAQASARVLDGKNNPVSGVDVTFTLGGSAKPEGGRQVIKTDSKGIALLKFTNTVTEKVKVTGKVGNGTSQSVEATFKADESTANIVGSNIKTNVTKITADSASSVLYTVTVKDALGHPVPNMALVWSDVPDGATLTGQTKTNSEGKATVKMHTRKGGDAVLKVSVNGKSKVSAPKIIMEQSRASYSHQMTAAKLNAILLKSHDVLIRFTYPTKGSGTAVFTFPAASASNKGARIEIWSHGYGGVHVYINGLMLKQQYEAAMYISNGVKWTRTR</sequence>
<dbReference type="Gene3D" id="2.60.40.10">
    <property type="entry name" value="Immunoglobulins"/>
    <property type="match status" value="4"/>
</dbReference>
<evidence type="ECO:0000313" key="4">
    <source>
        <dbReference type="Proteomes" id="UP001515683"/>
    </source>
</evidence>
<dbReference type="EMBL" id="VWXF01000003">
    <property type="protein sequence ID" value="NIF21698.1"/>
    <property type="molecule type" value="Genomic_DNA"/>
</dbReference>
<evidence type="ECO:0000313" key="3">
    <source>
        <dbReference type="EMBL" id="NIF21698.1"/>
    </source>
</evidence>
<keyword evidence="4" id="KW-1185">Reference proteome</keyword>
<dbReference type="InterPro" id="IPR051715">
    <property type="entry name" value="Intimin-Invasin_domain"/>
</dbReference>
<name>A0ABX0R8K4_9GAMM</name>
<organism evidence="3 4">
    <name type="scientific">Candidatus Pantoea multigeneris</name>
    <dbReference type="NCBI Taxonomy" id="2608357"/>
    <lineage>
        <taxon>Bacteria</taxon>
        <taxon>Pseudomonadati</taxon>
        <taxon>Pseudomonadota</taxon>
        <taxon>Gammaproteobacteria</taxon>
        <taxon>Enterobacterales</taxon>
        <taxon>Erwiniaceae</taxon>
        <taxon>Pantoea</taxon>
    </lineage>
</organism>
<dbReference type="RefSeq" id="WP_205297294.1">
    <property type="nucleotide sequence ID" value="NZ_VWXF01000003.1"/>
</dbReference>
<dbReference type="PROSITE" id="PS51127">
    <property type="entry name" value="BIG1"/>
    <property type="match status" value="3"/>
</dbReference>
<dbReference type="Proteomes" id="UP001515683">
    <property type="component" value="Unassembled WGS sequence"/>
</dbReference>
<dbReference type="PANTHER" id="PTHR39576:SF2">
    <property type="entry name" value="ATTACHING AND EFFACING PROTEIN HOMOLOG-RELATED"/>
    <property type="match status" value="1"/>
</dbReference>
<comment type="caution">
    <text evidence="3">The sequence shown here is derived from an EMBL/GenBank/DDBJ whole genome shotgun (WGS) entry which is preliminary data.</text>
</comment>
<proteinExistence type="inferred from homology"/>
<gene>
    <name evidence="3" type="ORF">F3J40_08840</name>
</gene>
<evidence type="ECO:0000256" key="1">
    <source>
        <dbReference type="ARBA" id="ARBA00010116"/>
    </source>
</evidence>
<dbReference type="Pfam" id="PF02369">
    <property type="entry name" value="Big_1"/>
    <property type="match status" value="4"/>
</dbReference>
<dbReference type="InterPro" id="IPR008964">
    <property type="entry name" value="Invasin/intimin_cell_adhesion"/>
</dbReference>
<dbReference type="InterPro" id="IPR013783">
    <property type="entry name" value="Ig-like_fold"/>
</dbReference>
<feature type="domain" description="Big-1" evidence="2">
    <location>
        <begin position="61"/>
        <end position="153"/>
    </location>
</feature>
<dbReference type="PANTHER" id="PTHR39576">
    <property type="entry name" value="ATTACHING AND EFFACING PROTEIN HOMOLOG-RELATED-RELATED"/>
    <property type="match status" value="1"/>
</dbReference>
<evidence type="ECO:0000259" key="2">
    <source>
        <dbReference type="PROSITE" id="PS51127"/>
    </source>
</evidence>
<dbReference type="SUPFAM" id="SSF49373">
    <property type="entry name" value="Invasin/intimin cell-adhesion fragments"/>
    <property type="match status" value="4"/>
</dbReference>
<feature type="domain" description="Big-1" evidence="2">
    <location>
        <begin position="165"/>
        <end position="257"/>
    </location>
</feature>
<dbReference type="InterPro" id="IPR003344">
    <property type="entry name" value="Big_1_dom"/>
</dbReference>
<feature type="non-terminal residue" evidence="3">
    <location>
        <position position="1"/>
    </location>
</feature>
<accession>A0ABX0R8K4</accession>
<protein>
    <recommendedName>
        <fullName evidence="2">Big-1 domain-containing protein</fullName>
    </recommendedName>
</protein>